<dbReference type="Gene3D" id="3.60.21.10">
    <property type="match status" value="1"/>
</dbReference>
<keyword evidence="3" id="KW-0408">Iron</keyword>
<protein>
    <submittedName>
        <fullName evidence="6">Metallophosphoesterase family protein</fullName>
        <ecNumber evidence="6">3.1.-.-</ecNumber>
    </submittedName>
</protein>
<evidence type="ECO:0000259" key="5">
    <source>
        <dbReference type="Pfam" id="PF00149"/>
    </source>
</evidence>
<dbReference type="Proteomes" id="UP001597459">
    <property type="component" value="Unassembled WGS sequence"/>
</dbReference>
<dbReference type="Pfam" id="PF00149">
    <property type="entry name" value="Metallophos"/>
    <property type="match status" value="1"/>
</dbReference>
<dbReference type="GO" id="GO:0016787">
    <property type="term" value="F:hydrolase activity"/>
    <property type="evidence" value="ECO:0007669"/>
    <property type="project" value="UniProtKB-KW"/>
</dbReference>
<proteinExistence type="inferred from homology"/>
<organism evidence="6 7">
    <name type="scientific">Aquimarina hainanensis</name>
    <dbReference type="NCBI Taxonomy" id="1578017"/>
    <lineage>
        <taxon>Bacteria</taxon>
        <taxon>Pseudomonadati</taxon>
        <taxon>Bacteroidota</taxon>
        <taxon>Flavobacteriia</taxon>
        <taxon>Flavobacteriales</taxon>
        <taxon>Flavobacteriaceae</taxon>
        <taxon>Aquimarina</taxon>
    </lineage>
</organism>
<comment type="similarity">
    <text evidence="4">Belongs to the cyclic nucleotide phosphodiesterase class-III family.</text>
</comment>
<keyword evidence="1" id="KW-0479">Metal-binding</keyword>
<dbReference type="InterPro" id="IPR029052">
    <property type="entry name" value="Metallo-depent_PP-like"/>
</dbReference>
<sequence>MIELIAHITDPHLDEAFPFKKQKVPRKRLYNILEDIEKKKCSRIVCTGDIGENTALPCFFSRLEGTSFFLTPGNHDQYVAVASYYTRGIVPTSEKIYTSTQNNTYKTIYLDSSASVIDDEQLHWLANELLTSLPVVIFMHHPVLGLEGAVDKIGHLQNREAVVAILTKTTSQVTIFCGHYHMDDCRQYKNITQYITPAIAYQIKTNPDAITVDTTVSGYRMIYIEEGKISSTVTLFHYAD</sequence>
<dbReference type="InterPro" id="IPR050884">
    <property type="entry name" value="CNP_phosphodiesterase-III"/>
</dbReference>
<evidence type="ECO:0000313" key="7">
    <source>
        <dbReference type="Proteomes" id="UP001597459"/>
    </source>
</evidence>
<feature type="domain" description="Calcineurin-like phosphoesterase" evidence="5">
    <location>
        <begin position="5"/>
        <end position="182"/>
    </location>
</feature>
<evidence type="ECO:0000256" key="2">
    <source>
        <dbReference type="ARBA" id="ARBA00022801"/>
    </source>
</evidence>
<comment type="caution">
    <text evidence="6">The sequence shown here is derived from an EMBL/GenBank/DDBJ whole genome shotgun (WGS) entry which is preliminary data.</text>
</comment>
<gene>
    <name evidence="6" type="ORF">ACFSTE_09465</name>
</gene>
<dbReference type="RefSeq" id="WP_378253277.1">
    <property type="nucleotide sequence ID" value="NZ_JBHSJV010000001.1"/>
</dbReference>
<evidence type="ECO:0000256" key="3">
    <source>
        <dbReference type="ARBA" id="ARBA00023004"/>
    </source>
</evidence>
<keyword evidence="2 6" id="KW-0378">Hydrolase</keyword>
<dbReference type="SUPFAM" id="SSF56300">
    <property type="entry name" value="Metallo-dependent phosphatases"/>
    <property type="match status" value="1"/>
</dbReference>
<keyword evidence="7" id="KW-1185">Reference proteome</keyword>
<dbReference type="InterPro" id="IPR004843">
    <property type="entry name" value="Calcineurin-like_PHP"/>
</dbReference>
<evidence type="ECO:0000256" key="1">
    <source>
        <dbReference type="ARBA" id="ARBA00022723"/>
    </source>
</evidence>
<name>A0ABW5N824_9FLAO</name>
<accession>A0ABW5N824</accession>
<dbReference type="PANTHER" id="PTHR42988:SF2">
    <property type="entry name" value="CYCLIC NUCLEOTIDE PHOSPHODIESTERASE CBUA0032-RELATED"/>
    <property type="match status" value="1"/>
</dbReference>
<dbReference type="EC" id="3.1.-.-" evidence="6"/>
<dbReference type="EMBL" id="JBHULX010000013">
    <property type="protein sequence ID" value="MFD2591059.1"/>
    <property type="molecule type" value="Genomic_DNA"/>
</dbReference>
<evidence type="ECO:0000313" key="6">
    <source>
        <dbReference type="EMBL" id="MFD2591059.1"/>
    </source>
</evidence>
<dbReference type="PANTHER" id="PTHR42988">
    <property type="entry name" value="PHOSPHOHYDROLASE"/>
    <property type="match status" value="1"/>
</dbReference>
<reference evidence="7" key="1">
    <citation type="journal article" date="2019" name="Int. J. Syst. Evol. Microbiol.">
        <title>The Global Catalogue of Microorganisms (GCM) 10K type strain sequencing project: providing services to taxonomists for standard genome sequencing and annotation.</title>
        <authorList>
            <consortium name="The Broad Institute Genomics Platform"/>
            <consortium name="The Broad Institute Genome Sequencing Center for Infectious Disease"/>
            <person name="Wu L."/>
            <person name="Ma J."/>
        </authorList>
    </citation>
    <scope>NUCLEOTIDE SEQUENCE [LARGE SCALE GENOMIC DNA]</scope>
    <source>
        <strain evidence="7">KCTC 42423</strain>
    </source>
</reference>
<evidence type="ECO:0000256" key="4">
    <source>
        <dbReference type="ARBA" id="ARBA00025742"/>
    </source>
</evidence>